<evidence type="ECO:0000313" key="4">
    <source>
        <dbReference type="EMBL" id="TLK30803.1"/>
    </source>
</evidence>
<dbReference type="Pfam" id="PF13401">
    <property type="entry name" value="AAA_22"/>
    <property type="match status" value="1"/>
</dbReference>
<dbReference type="EMBL" id="VBRC01000002">
    <property type="protein sequence ID" value="TLK30803.1"/>
    <property type="molecule type" value="Genomic_DNA"/>
</dbReference>
<evidence type="ECO:0000259" key="2">
    <source>
        <dbReference type="Pfam" id="PF13401"/>
    </source>
</evidence>
<evidence type="ECO:0008006" key="6">
    <source>
        <dbReference type="Google" id="ProtNLM"/>
    </source>
</evidence>
<dbReference type="InterPro" id="IPR027417">
    <property type="entry name" value="P-loop_NTPase"/>
</dbReference>
<dbReference type="GO" id="GO:0016887">
    <property type="term" value="F:ATP hydrolysis activity"/>
    <property type="evidence" value="ECO:0007669"/>
    <property type="project" value="InterPro"/>
</dbReference>
<dbReference type="InterPro" id="IPR011990">
    <property type="entry name" value="TPR-like_helical_dom_sf"/>
</dbReference>
<feature type="domain" description="MalT-like winged helix" evidence="3">
    <location>
        <begin position="255"/>
        <end position="330"/>
    </location>
</feature>
<gene>
    <name evidence="4" type="ORF">FCS05_03355</name>
</gene>
<name>A0AAJ5JZH9_9DEIO</name>
<dbReference type="InterPro" id="IPR049945">
    <property type="entry name" value="AAA_22"/>
</dbReference>
<evidence type="ECO:0000313" key="5">
    <source>
        <dbReference type="Proteomes" id="UP000308000"/>
    </source>
</evidence>
<dbReference type="SUPFAM" id="SSF48452">
    <property type="entry name" value="TPR-like"/>
    <property type="match status" value="1"/>
</dbReference>
<dbReference type="InterPro" id="IPR059106">
    <property type="entry name" value="WHD_MalT"/>
</dbReference>
<sequence>MGWLAYPMLPPSGSSGERRMRQNTRFVVPTALPVELDRSHVHALISRGVNAKVVLLVAPSGYGKTTALAQWARQQTLPVIWLRLNEEDRDPKTLFTDLAQASALARVRMETWDRVSLLDLSREQLIAALATDLNAHDTDLTFILDGGEHLGSDAARALTNLLTELGKGHRVLIAQHEASPFNAAPFVARGEGLLISANNLAFTPEDTRAAARQFGAQDQASTAVQQQYQGWPAGVMLALHTQQSSMPVPATALVQEVVNTLPPEVRQVLPYLAVLSTWSAEEARSLSIPLPVGWLDAVLRAGLPLTPLGEGKFAPHDVVRELLTRQLKQDLDLWRVLHFKVGQQAEAQGQPYSAVRHYVQAGREDLAMRLAEELVPRWYRAADWLLAREALEPIPNVQLTAPLRSILALALLETGETERGRELAQEQLRSLPTPTAHLTLSLDSYRTGDLPAMIQHIEAGLALATEQRDVIQLLRFKAAYLQGVSRIDEGLAVADEAVQRAEAMGDASLKIATLSIRAYILEQKQERELALRDHERAYQAGQQLGLTNRLMPVVDRMALLYVGKDRITEAVQLLESFLIACERNYPIGVPTTQRRLAQVRHAQGKTDDGVVIARQAFEELLRQENPNTASDALVYFFYTEVLRGQKLEATLAFDRIRVLLGEEKSKLSTISWIRNREANAYLSYVDGRLDDALNYLDEAITENLKVYNVRNVLSELLKAEIRRREGRLTRSDADAVLEALQKRPEDVAEVRMVHPHFEPLLREFVKQGWSTSVFRSLLERCLMTAESAAPQVHLELTTLGRVKAAVNDQEIRLGHVSAVEALVYRVLHPTARQDQLADEVWGGADLKRARQSGHTARSTLNASFREAVKSLGIPIATDLILPSQGRRNPEWVLNTAVQITCDALTIVESRDPKEVLRLYGGPFLPDSASEWAGHYREVIHKHVVQVLHEGAAHVEPHDPQTALAWLVKAADLAQTPEAFERVVRLSRQMGESALTRAAEQAIHSLKAGEVAILSRLYSLN</sequence>
<dbReference type="InterPro" id="IPR036388">
    <property type="entry name" value="WH-like_DNA-bd_sf"/>
</dbReference>
<feature type="domain" description="ORC1/DEAH AAA+ ATPase" evidence="2">
    <location>
        <begin position="50"/>
        <end position="178"/>
    </location>
</feature>
<dbReference type="Gene3D" id="1.25.40.10">
    <property type="entry name" value="Tetratricopeptide repeat domain"/>
    <property type="match status" value="1"/>
</dbReference>
<feature type="region of interest" description="Disordered" evidence="1">
    <location>
        <begin position="1"/>
        <end position="21"/>
    </location>
</feature>
<reference evidence="4 5" key="1">
    <citation type="submission" date="2019-04" db="EMBL/GenBank/DDBJ databases">
        <title>Deinococcus metalilatus MA1002 mutant No.5.</title>
        <authorList>
            <person name="Park W."/>
            <person name="Park C."/>
        </authorList>
    </citation>
    <scope>NUCLEOTIDE SEQUENCE [LARGE SCALE GENOMIC DNA]</scope>
    <source>
        <strain evidence="4 5">MA1002-m5</strain>
    </source>
</reference>
<comment type="caution">
    <text evidence="4">The sequence shown here is derived from an EMBL/GenBank/DDBJ whole genome shotgun (WGS) entry which is preliminary data.</text>
</comment>
<dbReference type="Gene3D" id="1.10.10.10">
    <property type="entry name" value="Winged helix-like DNA-binding domain superfamily/Winged helix DNA-binding domain"/>
    <property type="match status" value="1"/>
</dbReference>
<dbReference type="Pfam" id="PF25873">
    <property type="entry name" value="WHD_MalT"/>
    <property type="match status" value="1"/>
</dbReference>
<dbReference type="Proteomes" id="UP000308000">
    <property type="component" value="Unassembled WGS sequence"/>
</dbReference>
<dbReference type="AlphaFoldDB" id="A0AAJ5JZH9"/>
<organism evidence="4 5">
    <name type="scientific">Deinococcus metallilatus</name>
    <dbReference type="NCBI Taxonomy" id="1211322"/>
    <lineage>
        <taxon>Bacteria</taxon>
        <taxon>Thermotogati</taxon>
        <taxon>Deinococcota</taxon>
        <taxon>Deinococci</taxon>
        <taxon>Deinococcales</taxon>
        <taxon>Deinococcaceae</taxon>
        <taxon>Deinococcus</taxon>
    </lineage>
</organism>
<protein>
    <recommendedName>
        <fullName evidence="6">MalT-like TPR region domain-containing protein</fullName>
    </recommendedName>
</protein>
<dbReference type="SUPFAM" id="SSF52540">
    <property type="entry name" value="P-loop containing nucleoside triphosphate hydrolases"/>
    <property type="match status" value="1"/>
</dbReference>
<evidence type="ECO:0000259" key="3">
    <source>
        <dbReference type="Pfam" id="PF25873"/>
    </source>
</evidence>
<accession>A0AAJ5JZH9</accession>
<proteinExistence type="predicted"/>
<dbReference type="Gene3D" id="3.40.50.300">
    <property type="entry name" value="P-loop containing nucleotide triphosphate hydrolases"/>
    <property type="match status" value="1"/>
</dbReference>
<evidence type="ECO:0000256" key="1">
    <source>
        <dbReference type="SAM" id="MobiDB-lite"/>
    </source>
</evidence>